<evidence type="ECO:0000256" key="2">
    <source>
        <dbReference type="SAM" id="Phobius"/>
    </source>
</evidence>
<feature type="compositionally biased region" description="Basic and acidic residues" evidence="1">
    <location>
        <begin position="96"/>
        <end position="107"/>
    </location>
</feature>
<keyword evidence="4" id="KW-1185">Reference proteome</keyword>
<feature type="region of interest" description="Disordered" evidence="1">
    <location>
        <begin position="1"/>
        <end position="27"/>
    </location>
</feature>
<reference evidence="3 4" key="1">
    <citation type="submission" date="2020-10" db="EMBL/GenBank/DDBJ databases">
        <title>Bacillus sp. HD4P25, an endophyte from a halophyte.</title>
        <authorList>
            <person name="Sun J.-Q."/>
        </authorList>
    </citation>
    <scope>NUCLEOTIDE SEQUENCE [LARGE SCALE GENOMIC DNA]</scope>
    <source>
        <strain evidence="3 4">YIM 93174</strain>
    </source>
</reference>
<protein>
    <submittedName>
        <fullName evidence="3">Uncharacterized protein</fullName>
    </submittedName>
</protein>
<gene>
    <name evidence="3" type="ORF">IMZ08_14095</name>
</gene>
<organism evidence="3 4">
    <name type="scientific">Litchfieldia luteola</name>
    <dbReference type="NCBI Taxonomy" id="682179"/>
    <lineage>
        <taxon>Bacteria</taxon>
        <taxon>Bacillati</taxon>
        <taxon>Bacillota</taxon>
        <taxon>Bacilli</taxon>
        <taxon>Bacillales</taxon>
        <taxon>Bacillaceae</taxon>
        <taxon>Litchfieldia</taxon>
    </lineage>
</organism>
<keyword evidence="2" id="KW-0812">Transmembrane</keyword>
<proteinExistence type="predicted"/>
<dbReference type="RefSeq" id="WP_193537581.1">
    <property type="nucleotide sequence ID" value="NZ_JADCLJ010000021.1"/>
</dbReference>
<keyword evidence="2" id="KW-0472">Membrane</keyword>
<evidence type="ECO:0000313" key="3">
    <source>
        <dbReference type="EMBL" id="MBE4909194.1"/>
    </source>
</evidence>
<evidence type="ECO:0000313" key="4">
    <source>
        <dbReference type="Proteomes" id="UP001516662"/>
    </source>
</evidence>
<dbReference type="Proteomes" id="UP001516662">
    <property type="component" value="Unassembled WGS sequence"/>
</dbReference>
<keyword evidence="2" id="KW-1133">Transmembrane helix</keyword>
<feature type="region of interest" description="Disordered" evidence="1">
    <location>
        <begin position="82"/>
        <end position="107"/>
    </location>
</feature>
<name>A0ABR9QLX5_9BACI</name>
<feature type="transmembrane region" description="Helical" evidence="2">
    <location>
        <begin position="56"/>
        <end position="76"/>
    </location>
</feature>
<dbReference type="EMBL" id="JADCLJ010000021">
    <property type="protein sequence ID" value="MBE4909194.1"/>
    <property type="molecule type" value="Genomic_DNA"/>
</dbReference>
<sequence>MKDNQKNVQEKLSELPTHSMSKSTQDHLHKQIMDALSDVEIQQPERGRLLMKKIQVGVASAAAIVLIGFLGVNIVLNSGNQAGDVEPNVEQTPTTNEDKQKDNQDQEAIEFSKETAKQVMQNYKSAFQEIETNTEGKITNFQTIREIETHLAKAMSMDLVDWLIEAYIQETNGELFMRAMDAPTWLAEDTDFSIEEVNKEHYTIIQERNNELIGHVEMTYHAKMNDGKWILTDIESKELEEQVSIETKAREIYHALHNRNMDLLSNYVHSEKGLTLSLHYYLDEFSAIFEKNQVKTLLEHDTEYLWGYGEANTDLRYTPKGYMDRFLKPDTFLNPNNELFDSQTQRSDLNKQIKAAFPESKIVEFYKESRYEDWKSVYLVFELNDQGIWELVGVVSNEWTP</sequence>
<evidence type="ECO:0000256" key="1">
    <source>
        <dbReference type="SAM" id="MobiDB-lite"/>
    </source>
</evidence>
<accession>A0ABR9QLX5</accession>
<feature type="compositionally biased region" description="Basic and acidic residues" evidence="1">
    <location>
        <begin position="1"/>
        <end position="13"/>
    </location>
</feature>
<comment type="caution">
    <text evidence="3">The sequence shown here is derived from an EMBL/GenBank/DDBJ whole genome shotgun (WGS) entry which is preliminary data.</text>
</comment>